<keyword evidence="3" id="KW-1185">Reference proteome</keyword>
<comment type="caution">
    <text evidence="2">The sequence shown here is derived from an EMBL/GenBank/DDBJ whole genome shotgun (WGS) entry which is preliminary data.</text>
</comment>
<protein>
    <recommendedName>
        <fullName evidence="1">JmjC domain-containing protein</fullName>
    </recommendedName>
</protein>
<dbReference type="InterPro" id="IPR003347">
    <property type="entry name" value="JmjC_dom"/>
</dbReference>
<name>A0AAD9UDV8_RIDPI</name>
<evidence type="ECO:0000259" key="1">
    <source>
        <dbReference type="PROSITE" id="PS51184"/>
    </source>
</evidence>
<dbReference type="Proteomes" id="UP001209878">
    <property type="component" value="Unassembled WGS sequence"/>
</dbReference>
<evidence type="ECO:0000313" key="3">
    <source>
        <dbReference type="Proteomes" id="UP001209878"/>
    </source>
</evidence>
<accession>A0AAD9UDV8</accession>
<dbReference type="GO" id="GO:0051864">
    <property type="term" value="F:histone H3K36 demethylase activity"/>
    <property type="evidence" value="ECO:0007669"/>
    <property type="project" value="TreeGrafter"/>
</dbReference>
<gene>
    <name evidence="2" type="ORF">NP493_225g01040</name>
</gene>
<dbReference type="Pfam" id="PF13621">
    <property type="entry name" value="Cupin_8"/>
    <property type="match status" value="1"/>
</dbReference>
<dbReference type="PROSITE" id="PS51184">
    <property type="entry name" value="JMJC"/>
    <property type="match status" value="1"/>
</dbReference>
<dbReference type="SUPFAM" id="SSF51197">
    <property type="entry name" value="Clavaminate synthase-like"/>
    <property type="match status" value="1"/>
</dbReference>
<evidence type="ECO:0000313" key="2">
    <source>
        <dbReference type="EMBL" id="KAK2185720.1"/>
    </source>
</evidence>
<dbReference type="PANTHER" id="PTHR12461:SF95">
    <property type="entry name" value="JMJC DOMAIN-CONTAINING PROTEIN"/>
    <property type="match status" value="1"/>
</dbReference>
<dbReference type="PANTHER" id="PTHR12461">
    <property type="entry name" value="HYPOXIA-INDUCIBLE FACTOR 1 ALPHA INHIBITOR-RELATED"/>
    <property type="match status" value="1"/>
</dbReference>
<dbReference type="AlphaFoldDB" id="A0AAD9UDV8"/>
<feature type="domain" description="JmjC" evidence="1">
    <location>
        <begin position="71"/>
        <end position="219"/>
    </location>
</feature>
<dbReference type="SMART" id="SM00558">
    <property type="entry name" value="JmjC"/>
    <property type="match status" value="1"/>
</dbReference>
<dbReference type="GO" id="GO:0005634">
    <property type="term" value="C:nucleus"/>
    <property type="evidence" value="ECO:0007669"/>
    <property type="project" value="TreeGrafter"/>
</dbReference>
<dbReference type="Gene3D" id="2.60.120.650">
    <property type="entry name" value="Cupin"/>
    <property type="match status" value="1"/>
</dbReference>
<reference evidence="2" key="1">
    <citation type="journal article" date="2023" name="Mol. Biol. Evol.">
        <title>Third-Generation Sequencing Reveals the Adaptive Role of the Epigenome in Three Deep-Sea Polychaetes.</title>
        <authorList>
            <person name="Perez M."/>
            <person name="Aroh O."/>
            <person name="Sun Y."/>
            <person name="Lan Y."/>
            <person name="Juniper S.K."/>
            <person name="Young C.R."/>
            <person name="Angers B."/>
            <person name="Qian P.Y."/>
        </authorList>
    </citation>
    <scope>NUCLEOTIDE SEQUENCE</scope>
    <source>
        <strain evidence="2">R07B-5</strain>
    </source>
</reference>
<proteinExistence type="predicted"/>
<organism evidence="2 3">
    <name type="scientific">Ridgeia piscesae</name>
    <name type="common">Tubeworm</name>
    <dbReference type="NCBI Taxonomy" id="27915"/>
    <lineage>
        <taxon>Eukaryota</taxon>
        <taxon>Metazoa</taxon>
        <taxon>Spiralia</taxon>
        <taxon>Lophotrochozoa</taxon>
        <taxon>Annelida</taxon>
        <taxon>Polychaeta</taxon>
        <taxon>Sedentaria</taxon>
        <taxon>Canalipalpata</taxon>
        <taxon>Sabellida</taxon>
        <taxon>Siboglinidae</taxon>
        <taxon>Ridgeia</taxon>
    </lineage>
</organism>
<sequence>MYRGGELVFTNSPKEGWVTTRTPQLVTFYATMSQGTKYNIRQTTLGQYVADLKAGNKRAKNSYMAVQNIKKALPQLQEDVIVPDYVGKMHGGPYMWIARKGHYEYCHTDADDGFLVILSGQKQARLFGCEVEPLYPNPKGTKGRTLQSQVDCDNPDLTKHPLFSTVTCHHCLLNQGDMLYIPAFWWHQITSTEMTISVNIFWGNRGTNDYLSKVLAPPLWPVFSHWLLNIIEQNRQYASFSKILSRLPEAFRHFFINQWHEEATPDQLDTLVTLVMDYLGLDTLPPSCCSGKHPPPLQIRGLLWRS</sequence>
<dbReference type="EMBL" id="JAODUO010000225">
    <property type="protein sequence ID" value="KAK2185720.1"/>
    <property type="molecule type" value="Genomic_DNA"/>
</dbReference>
<dbReference type="InterPro" id="IPR041667">
    <property type="entry name" value="Cupin_8"/>
</dbReference>